<dbReference type="GO" id="GO:0016887">
    <property type="term" value="F:ATP hydrolysis activity"/>
    <property type="evidence" value="ECO:0007669"/>
    <property type="project" value="InterPro"/>
</dbReference>
<dbReference type="GO" id="GO:0042626">
    <property type="term" value="F:ATPase-coupled transmembrane transporter activity"/>
    <property type="evidence" value="ECO:0007669"/>
    <property type="project" value="TreeGrafter"/>
</dbReference>
<dbReference type="AlphaFoldDB" id="A0A3B5M8B2"/>
<dbReference type="GeneTree" id="ENSGT00940000153931"/>
<name>A0A3B5M8B2_9TELE</name>
<keyword evidence="1" id="KW-0547">Nucleotide-binding</keyword>
<dbReference type="Ensembl" id="ENSXCOT00000016218.1">
    <property type="protein sequence ID" value="ENSXCOP00000016019.1"/>
    <property type="gene ID" value="ENSXCOG00000012099.1"/>
</dbReference>
<dbReference type="InterPro" id="IPR050173">
    <property type="entry name" value="ABC_transporter_C-like"/>
</dbReference>
<dbReference type="PANTHER" id="PTHR24223">
    <property type="entry name" value="ATP-BINDING CASSETTE SUB-FAMILY C"/>
    <property type="match status" value="1"/>
</dbReference>
<protein>
    <recommendedName>
        <fullName evidence="3">ABC transporter domain-containing protein</fullName>
    </recommendedName>
</protein>
<dbReference type="PANTHER" id="PTHR24223:SF357">
    <property type="entry name" value="ATP-BINDING CASSETTE SUB-FAMILY C MEMBER 4"/>
    <property type="match status" value="1"/>
</dbReference>
<organism evidence="4 5">
    <name type="scientific">Xiphophorus couchianus</name>
    <name type="common">Monterrey platyfish</name>
    <dbReference type="NCBI Taxonomy" id="32473"/>
    <lineage>
        <taxon>Eukaryota</taxon>
        <taxon>Metazoa</taxon>
        <taxon>Chordata</taxon>
        <taxon>Craniata</taxon>
        <taxon>Vertebrata</taxon>
        <taxon>Euteleostomi</taxon>
        <taxon>Actinopterygii</taxon>
        <taxon>Neopterygii</taxon>
        <taxon>Teleostei</taxon>
        <taxon>Neoteleostei</taxon>
        <taxon>Acanthomorphata</taxon>
        <taxon>Ovalentaria</taxon>
        <taxon>Atherinomorphae</taxon>
        <taxon>Cyprinodontiformes</taxon>
        <taxon>Poeciliidae</taxon>
        <taxon>Poeciliinae</taxon>
        <taxon>Xiphophorus</taxon>
    </lineage>
</organism>
<dbReference type="Proteomes" id="UP000261380">
    <property type="component" value="Unplaced"/>
</dbReference>
<dbReference type="InterPro" id="IPR003439">
    <property type="entry name" value="ABC_transporter-like_ATP-bd"/>
</dbReference>
<dbReference type="Gene3D" id="3.40.50.300">
    <property type="entry name" value="P-loop containing nucleotide triphosphate hydrolases"/>
    <property type="match status" value="1"/>
</dbReference>
<keyword evidence="2" id="KW-0067">ATP-binding</keyword>
<evidence type="ECO:0000259" key="3">
    <source>
        <dbReference type="Pfam" id="PF00005"/>
    </source>
</evidence>
<reference evidence="4" key="2">
    <citation type="submission" date="2025-09" db="UniProtKB">
        <authorList>
            <consortium name="Ensembl"/>
        </authorList>
    </citation>
    <scope>IDENTIFICATION</scope>
</reference>
<proteinExistence type="predicted"/>
<dbReference type="Pfam" id="PF00005">
    <property type="entry name" value="ABC_tran"/>
    <property type="match status" value="1"/>
</dbReference>
<evidence type="ECO:0000313" key="5">
    <source>
        <dbReference type="Proteomes" id="UP000261380"/>
    </source>
</evidence>
<evidence type="ECO:0000256" key="2">
    <source>
        <dbReference type="ARBA" id="ARBA00022840"/>
    </source>
</evidence>
<dbReference type="STRING" id="32473.ENSXCOP00000016019"/>
<dbReference type="GO" id="GO:0005886">
    <property type="term" value="C:plasma membrane"/>
    <property type="evidence" value="ECO:0007669"/>
    <property type="project" value="TreeGrafter"/>
</dbReference>
<sequence>MSNFRTVLAESGSNFSVGQRQLVCLARAVLRKNRILIIDEATANVDPRTDELIQKTIRDKFRECTVLTIAHRLNTIIDSNRILVRLLIAGVHLGRCNPTVVFLWRSFSVW</sequence>
<dbReference type="SUPFAM" id="SSF52540">
    <property type="entry name" value="P-loop containing nucleoside triphosphate hydrolases"/>
    <property type="match status" value="1"/>
</dbReference>
<evidence type="ECO:0000313" key="4">
    <source>
        <dbReference type="Ensembl" id="ENSXCOP00000016019.1"/>
    </source>
</evidence>
<keyword evidence="5" id="KW-1185">Reference proteome</keyword>
<dbReference type="InterPro" id="IPR027417">
    <property type="entry name" value="P-loop_NTPase"/>
</dbReference>
<reference evidence="4" key="1">
    <citation type="submission" date="2025-08" db="UniProtKB">
        <authorList>
            <consortium name="Ensembl"/>
        </authorList>
    </citation>
    <scope>IDENTIFICATION</scope>
</reference>
<evidence type="ECO:0000256" key="1">
    <source>
        <dbReference type="ARBA" id="ARBA00022741"/>
    </source>
</evidence>
<accession>A0A3B5M8B2</accession>
<feature type="domain" description="ABC transporter" evidence="3">
    <location>
        <begin position="7"/>
        <end position="43"/>
    </location>
</feature>
<dbReference type="GO" id="GO:0005524">
    <property type="term" value="F:ATP binding"/>
    <property type="evidence" value="ECO:0007669"/>
    <property type="project" value="UniProtKB-KW"/>
</dbReference>